<proteinExistence type="predicted"/>
<reference evidence="2" key="1">
    <citation type="journal article" date="2019" name="Int. J. Syst. Evol. Microbiol.">
        <title>The Global Catalogue of Microorganisms (GCM) 10K type strain sequencing project: providing services to taxonomists for standard genome sequencing and annotation.</title>
        <authorList>
            <consortium name="The Broad Institute Genomics Platform"/>
            <consortium name="The Broad Institute Genome Sequencing Center for Infectious Disease"/>
            <person name="Wu L."/>
            <person name="Ma J."/>
        </authorList>
    </citation>
    <scope>NUCLEOTIDE SEQUENCE [LARGE SCALE GENOMIC DNA]</scope>
    <source>
        <strain evidence="2">CGMCC 1.14993</strain>
    </source>
</reference>
<dbReference type="OrthoDB" id="2354244at2"/>
<accession>A0A8J3ACT7</accession>
<gene>
    <name evidence="1" type="ORF">GCM10007380_08270</name>
</gene>
<keyword evidence="2" id="KW-1185">Reference proteome</keyword>
<name>A0A8J3ACT7_9BACI</name>
<evidence type="ECO:0000313" key="2">
    <source>
        <dbReference type="Proteomes" id="UP000626244"/>
    </source>
</evidence>
<dbReference type="AlphaFoldDB" id="A0A8J3ACT7"/>
<comment type="caution">
    <text evidence="1">The sequence shown here is derived from an EMBL/GenBank/DDBJ whole genome shotgun (WGS) entry which is preliminary data.</text>
</comment>
<dbReference type="RefSeq" id="WP_087999075.1">
    <property type="nucleotide sequence ID" value="NZ_BMHB01000001.1"/>
</dbReference>
<protein>
    <submittedName>
        <fullName evidence="1">Uncharacterized protein</fullName>
    </submittedName>
</protein>
<evidence type="ECO:0000313" key="1">
    <source>
        <dbReference type="EMBL" id="GGI11524.1"/>
    </source>
</evidence>
<dbReference type="EMBL" id="BMHB01000001">
    <property type="protein sequence ID" value="GGI11524.1"/>
    <property type="molecule type" value="Genomic_DNA"/>
</dbReference>
<dbReference type="Proteomes" id="UP000626244">
    <property type="component" value="Unassembled WGS sequence"/>
</dbReference>
<sequence length="115" mass="13441">MSLEFCISNTINGAAYADRYVAFEDELHDYLIKEEKFYVRQKIKEFKRIDLILGLDPYGDKIFNEQEIIELIKICEYITNNYKKDCNDLKIFSKELKELCLDALETGKKIVAAGD</sequence>
<organism evidence="1 2">
    <name type="scientific">Gottfriedia solisilvae</name>
    <dbReference type="NCBI Taxonomy" id="1516104"/>
    <lineage>
        <taxon>Bacteria</taxon>
        <taxon>Bacillati</taxon>
        <taxon>Bacillota</taxon>
        <taxon>Bacilli</taxon>
        <taxon>Bacillales</taxon>
        <taxon>Bacillaceae</taxon>
        <taxon>Gottfriedia</taxon>
    </lineage>
</organism>